<proteinExistence type="predicted"/>
<dbReference type="AlphaFoldDB" id="A0A437JC70"/>
<organism evidence="2 3">
    <name type="scientific">Sphingobium algorifonticola</name>
    <dbReference type="NCBI Taxonomy" id="2008318"/>
    <lineage>
        <taxon>Bacteria</taxon>
        <taxon>Pseudomonadati</taxon>
        <taxon>Pseudomonadota</taxon>
        <taxon>Alphaproteobacteria</taxon>
        <taxon>Sphingomonadales</taxon>
        <taxon>Sphingomonadaceae</taxon>
        <taxon>Sphingobium</taxon>
    </lineage>
</organism>
<evidence type="ECO:0000256" key="1">
    <source>
        <dbReference type="SAM" id="SignalP"/>
    </source>
</evidence>
<gene>
    <name evidence="2" type="ORF">ENE74_02545</name>
</gene>
<dbReference type="OrthoDB" id="7211066at2"/>
<evidence type="ECO:0000313" key="2">
    <source>
        <dbReference type="EMBL" id="RVT43518.1"/>
    </source>
</evidence>
<keyword evidence="1" id="KW-0732">Signal</keyword>
<keyword evidence="3" id="KW-1185">Reference proteome</keyword>
<sequence>MKTLFRSGVGVSLALSIAVTSIAATPAVAQEQDRIERAVTQPLRDTRIKDDKIPEILQLAASAPYSTRGVKTCKQIRAEVVKLETALGRDVDSASNKDGEGAAMAATAAGEVVKAILPGLGLVRVITGADKQQRRVEAAVYAGSVRRGFLKGMGLAKGCAAPAAPTKAAQAEVPELLPVKKDD</sequence>
<feature type="chain" id="PRO_5019019646" evidence="1">
    <location>
        <begin position="24"/>
        <end position="183"/>
    </location>
</feature>
<name>A0A437JC70_9SPHN</name>
<dbReference type="RefSeq" id="WP_127689057.1">
    <property type="nucleotide sequence ID" value="NZ_RZUL01000001.1"/>
</dbReference>
<reference evidence="2 3" key="1">
    <citation type="submission" date="2019-01" db="EMBL/GenBank/DDBJ databases">
        <authorList>
            <person name="Chen W.-M."/>
        </authorList>
    </citation>
    <scope>NUCLEOTIDE SEQUENCE [LARGE SCALE GENOMIC DNA]</scope>
    <source>
        <strain evidence="2 3">TLA-22</strain>
    </source>
</reference>
<evidence type="ECO:0000313" key="3">
    <source>
        <dbReference type="Proteomes" id="UP000282977"/>
    </source>
</evidence>
<protein>
    <submittedName>
        <fullName evidence="2">Uncharacterized protein</fullName>
    </submittedName>
</protein>
<dbReference type="Proteomes" id="UP000282977">
    <property type="component" value="Unassembled WGS sequence"/>
</dbReference>
<accession>A0A437JC70</accession>
<comment type="caution">
    <text evidence="2">The sequence shown here is derived from an EMBL/GenBank/DDBJ whole genome shotgun (WGS) entry which is preliminary data.</text>
</comment>
<dbReference type="EMBL" id="RZUL01000001">
    <property type="protein sequence ID" value="RVT43518.1"/>
    <property type="molecule type" value="Genomic_DNA"/>
</dbReference>
<feature type="signal peptide" evidence="1">
    <location>
        <begin position="1"/>
        <end position="23"/>
    </location>
</feature>